<evidence type="ECO:0000313" key="3">
    <source>
        <dbReference type="Proteomes" id="UP001327560"/>
    </source>
</evidence>
<feature type="region of interest" description="Disordered" evidence="1">
    <location>
        <begin position="72"/>
        <end position="91"/>
    </location>
</feature>
<reference evidence="2 3" key="1">
    <citation type="submission" date="2023-10" db="EMBL/GenBank/DDBJ databases">
        <title>Chromosome-scale genome assembly provides insights into flower coloration mechanisms of Canna indica.</title>
        <authorList>
            <person name="Li C."/>
        </authorList>
    </citation>
    <scope>NUCLEOTIDE SEQUENCE [LARGE SCALE GENOMIC DNA]</scope>
    <source>
        <tissue evidence="2">Flower</tissue>
    </source>
</reference>
<dbReference type="Proteomes" id="UP001327560">
    <property type="component" value="Chromosome 8"/>
</dbReference>
<dbReference type="AlphaFoldDB" id="A0AAQ3QM43"/>
<name>A0AAQ3QM43_9LILI</name>
<organism evidence="2 3">
    <name type="scientific">Canna indica</name>
    <name type="common">Indian-shot</name>
    <dbReference type="NCBI Taxonomy" id="4628"/>
    <lineage>
        <taxon>Eukaryota</taxon>
        <taxon>Viridiplantae</taxon>
        <taxon>Streptophyta</taxon>
        <taxon>Embryophyta</taxon>
        <taxon>Tracheophyta</taxon>
        <taxon>Spermatophyta</taxon>
        <taxon>Magnoliopsida</taxon>
        <taxon>Liliopsida</taxon>
        <taxon>Zingiberales</taxon>
        <taxon>Cannaceae</taxon>
        <taxon>Canna</taxon>
    </lineage>
</organism>
<evidence type="ECO:0000256" key="1">
    <source>
        <dbReference type="SAM" id="MobiDB-lite"/>
    </source>
</evidence>
<evidence type="ECO:0000313" key="2">
    <source>
        <dbReference type="EMBL" id="WOL17691.1"/>
    </source>
</evidence>
<keyword evidence="3" id="KW-1185">Reference proteome</keyword>
<proteinExistence type="predicted"/>
<protein>
    <submittedName>
        <fullName evidence="2">Uncharacterized protein</fullName>
    </submittedName>
</protein>
<feature type="region of interest" description="Disordered" evidence="1">
    <location>
        <begin position="1"/>
        <end position="47"/>
    </location>
</feature>
<dbReference type="EMBL" id="CP136897">
    <property type="protein sequence ID" value="WOL17691.1"/>
    <property type="molecule type" value="Genomic_DNA"/>
</dbReference>
<gene>
    <name evidence="2" type="ORF">Cni_G26484</name>
</gene>
<accession>A0AAQ3QM43</accession>
<sequence>MLTVVSVVGQEHHHPRAAVPQHPRGERGCGWGRQHHQAGEGCQGEDRPQHTLRLQGWAHRRYWDHHLQQLVQGPRQDDGLGPRIRARYNAH</sequence>